<dbReference type="Proteomes" id="UP000579812">
    <property type="component" value="Unassembled WGS sequence"/>
</dbReference>
<dbReference type="EMBL" id="JAAMOB010000003">
    <property type="protein sequence ID" value="KAF4115306.1"/>
    <property type="molecule type" value="Genomic_DNA"/>
</dbReference>
<evidence type="ECO:0000313" key="1">
    <source>
        <dbReference type="EMBL" id="KAF4115306.1"/>
    </source>
</evidence>
<name>A0A7J6D7P6_9TELE</name>
<comment type="caution">
    <text evidence="1">The sequence shown here is derived from an EMBL/GenBank/DDBJ whole genome shotgun (WGS) entry which is preliminary data.</text>
</comment>
<gene>
    <name evidence="1" type="ORF">G5714_002795</name>
</gene>
<accession>A0A7J6D7P6</accession>
<keyword evidence="2" id="KW-1185">Reference proteome</keyword>
<evidence type="ECO:0000313" key="2">
    <source>
        <dbReference type="Proteomes" id="UP000579812"/>
    </source>
</evidence>
<sequence length="254" mass="29360">MAQRTHSFAHVAVYGVEQNEASKYVPNTLHKIPKDSAESKKETESLQDMKQTLAVDDGVLHQWVTDVQEWAHTTTNKGRNKIRRKINEERKKLASAIEQHNALVDASLKIVSIEEVLQNDYVFPWQLTEQDDVNLLTKKKVFDKVMVIQRLEEEQTILVQEAKQHWLYLRSQEHKLNRLLDNIISGGLQCVLQKKLHQLKAHQDTVKTSYQTIDTITEHITGDECEYSSWPEHLEALYSSSTDLSSDEDDMLLL</sequence>
<proteinExistence type="predicted"/>
<dbReference type="AlphaFoldDB" id="A0A7J6D7P6"/>
<protein>
    <submittedName>
        <fullName evidence="1">Uncharacterized protein</fullName>
    </submittedName>
</protein>
<organism evidence="1 2">
    <name type="scientific">Onychostoma macrolepis</name>
    <dbReference type="NCBI Taxonomy" id="369639"/>
    <lineage>
        <taxon>Eukaryota</taxon>
        <taxon>Metazoa</taxon>
        <taxon>Chordata</taxon>
        <taxon>Craniata</taxon>
        <taxon>Vertebrata</taxon>
        <taxon>Euteleostomi</taxon>
        <taxon>Actinopterygii</taxon>
        <taxon>Neopterygii</taxon>
        <taxon>Teleostei</taxon>
        <taxon>Ostariophysi</taxon>
        <taxon>Cypriniformes</taxon>
        <taxon>Cyprinidae</taxon>
        <taxon>Acrossocheilinae</taxon>
        <taxon>Onychostoma</taxon>
    </lineage>
</organism>
<reference evidence="1 2" key="1">
    <citation type="submission" date="2020-04" db="EMBL/GenBank/DDBJ databases">
        <title>Chromosome-level genome assembly of a cyprinid fish Onychostoma macrolepis by integration of Nanopore Sequencing, Bionano and Hi-C technology.</title>
        <authorList>
            <person name="Wang D."/>
        </authorList>
    </citation>
    <scope>NUCLEOTIDE SEQUENCE [LARGE SCALE GENOMIC DNA]</scope>
    <source>
        <strain evidence="1">SWU-2019</strain>
        <tissue evidence="1">Muscle</tissue>
    </source>
</reference>